<protein>
    <recommendedName>
        <fullName evidence="3">Lipoprotein</fullName>
    </recommendedName>
</protein>
<proteinExistence type="predicted"/>
<name>A0A1X4G6P1_9CYAN</name>
<dbReference type="Proteomes" id="UP000192997">
    <property type="component" value="Unassembled WGS sequence"/>
</dbReference>
<reference evidence="2" key="1">
    <citation type="submission" date="2017-04" db="EMBL/GenBank/DDBJ databases">
        <authorList>
            <person name="Abreu V.A."/>
            <person name="Popin R.V."/>
            <person name="Rigonato J."/>
            <person name="Andreote A.P."/>
            <person name="Schaker P.C."/>
            <person name="Hoff-Risseti C."/>
            <person name="Alvarenga D.O."/>
            <person name="Varani A.M."/>
            <person name="Fiore M.F."/>
        </authorList>
    </citation>
    <scope>NUCLEOTIDE SEQUENCE [LARGE SCALE GENOMIC DNA]</scope>
    <source>
        <strain evidence="2">CENA303</strain>
    </source>
</reference>
<sequence length="138" mass="15766">MARLLFGGILTLLVLSITACSSLVLIPTYELVVKAVNMQLEQAQQDLEQKLDLDFEGFTVEHLVINQQQALAIENLPGYHLEGVYDLKVKLPTRQIAQSHNHFNIYLQIQKEGKSWRLLIPEKSGEKQPLVWRGYLII</sequence>
<evidence type="ECO:0008006" key="3">
    <source>
        <dbReference type="Google" id="ProtNLM"/>
    </source>
</evidence>
<evidence type="ECO:0000313" key="2">
    <source>
        <dbReference type="Proteomes" id="UP000192997"/>
    </source>
</evidence>
<dbReference type="PROSITE" id="PS51257">
    <property type="entry name" value="PROKAR_LIPOPROTEIN"/>
    <property type="match status" value="1"/>
</dbReference>
<dbReference type="AlphaFoldDB" id="A0A1X4G6P1"/>
<dbReference type="RefSeq" id="WP_009343042.1">
    <property type="nucleotide sequence ID" value="NZ_NBYN01000042.1"/>
</dbReference>
<dbReference type="EMBL" id="NBYN01000042">
    <property type="protein sequence ID" value="OSO90692.1"/>
    <property type="molecule type" value="Genomic_DNA"/>
</dbReference>
<gene>
    <name evidence="1" type="ORF">B7O87_07670</name>
</gene>
<evidence type="ECO:0000313" key="1">
    <source>
        <dbReference type="EMBL" id="OSO90692.1"/>
    </source>
</evidence>
<comment type="caution">
    <text evidence="1">The sequence shown here is derived from an EMBL/GenBank/DDBJ whole genome shotgun (WGS) entry which is preliminary data.</text>
</comment>
<organism evidence="1 2">
    <name type="scientific">Cylindrospermopsis raciborskii CENA303</name>
    <dbReference type="NCBI Taxonomy" id="1170769"/>
    <lineage>
        <taxon>Bacteria</taxon>
        <taxon>Bacillati</taxon>
        <taxon>Cyanobacteriota</taxon>
        <taxon>Cyanophyceae</taxon>
        <taxon>Nostocales</taxon>
        <taxon>Aphanizomenonaceae</taxon>
        <taxon>Cylindrospermopsis</taxon>
    </lineage>
</organism>
<accession>A0A1X4G6P1</accession>